<comment type="domain">
    <text evidence="7">Subfamily III proteins have a conserved RTxK motif about 40-50 residues from the C-terminus; the threonine may be replaced by serine or cysteine.</text>
</comment>
<accession>A0AAD7ABV2</accession>
<feature type="domain" description="Damage-control phosphatase ARMT1-like metal-binding" evidence="8">
    <location>
        <begin position="22"/>
        <end position="447"/>
    </location>
</feature>
<organism evidence="9 10">
    <name type="scientific">Mycena albidolilacea</name>
    <dbReference type="NCBI Taxonomy" id="1033008"/>
    <lineage>
        <taxon>Eukaryota</taxon>
        <taxon>Fungi</taxon>
        <taxon>Dikarya</taxon>
        <taxon>Basidiomycota</taxon>
        <taxon>Agaricomycotina</taxon>
        <taxon>Agaricomycetes</taxon>
        <taxon>Agaricomycetidae</taxon>
        <taxon>Agaricales</taxon>
        <taxon>Marasmiineae</taxon>
        <taxon>Mycenaceae</taxon>
        <taxon>Mycena</taxon>
    </lineage>
</organism>
<proteinExistence type="inferred from homology"/>
<evidence type="ECO:0000256" key="4">
    <source>
        <dbReference type="ARBA" id="ARBA00022801"/>
    </source>
</evidence>
<evidence type="ECO:0000256" key="2">
    <source>
        <dbReference type="ARBA" id="ARBA00009519"/>
    </source>
</evidence>
<reference evidence="9" key="1">
    <citation type="submission" date="2023-03" db="EMBL/GenBank/DDBJ databases">
        <title>Massive genome expansion in bonnet fungi (Mycena s.s.) driven by repeated elements and novel gene families across ecological guilds.</title>
        <authorList>
            <consortium name="Lawrence Berkeley National Laboratory"/>
            <person name="Harder C.B."/>
            <person name="Miyauchi S."/>
            <person name="Viragh M."/>
            <person name="Kuo A."/>
            <person name="Thoen E."/>
            <person name="Andreopoulos B."/>
            <person name="Lu D."/>
            <person name="Skrede I."/>
            <person name="Drula E."/>
            <person name="Henrissat B."/>
            <person name="Morin E."/>
            <person name="Kohler A."/>
            <person name="Barry K."/>
            <person name="LaButti K."/>
            <person name="Morin E."/>
            <person name="Salamov A."/>
            <person name="Lipzen A."/>
            <person name="Mereny Z."/>
            <person name="Hegedus B."/>
            <person name="Baldrian P."/>
            <person name="Stursova M."/>
            <person name="Weitz H."/>
            <person name="Taylor A."/>
            <person name="Grigoriev I.V."/>
            <person name="Nagy L.G."/>
            <person name="Martin F."/>
            <person name="Kauserud H."/>
        </authorList>
    </citation>
    <scope>NUCLEOTIDE SEQUENCE</scope>
    <source>
        <strain evidence="9">CBHHK002</strain>
    </source>
</reference>
<evidence type="ECO:0000259" key="8">
    <source>
        <dbReference type="Pfam" id="PF01937"/>
    </source>
</evidence>
<keyword evidence="4 7" id="KW-0378">Hydrolase</keyword>
<dbReference type="GO" id="GO:0016791">
    <property type="term" value="F:phosphatase activity"/>
    <property type="evidence" value="ECO:0007669"/>
    <property type="project" value="TreeGrafter"/>
</dbReference>
<keyword evidence="5 7" id="KW-0464">Manganese</keyword>
<dbReference type="InterPro" id="IPR039763">
    <property type="entry name" value="ARMT1"/>
</dbReference>
<dbReference type="Pfam" id="PF01937">
    <property type="entry name" value="ARMT1-like_dom"/>
    <property type="match status" value="1"/>
</dbReference>
<dbReference type="AlphaFoldDB" id="A0AAD7ABV2"/>
<dbReference type="InterPro" id="IPR036075">
    <property type="entry name" value="ARMT-1-like_metal-bd_sf"/>
</dbReference>
<dbReference type="SUPFAM" id="SSF111321">
    <property type="entry name" value="AF1104-like"/>
    <property type="match status" value="1"/>
</dbReference>
<dbReference type="PANTHER" id="PTHR12260:SF6">
    <property type="entry name" value="DAMAGE-CONTROL PHOSPHATASE ARMT1"/>
    <property type="match status" value="1"/>
</dbReference>
<evidence type="ECO:0000313" key="9">
    <source>
        <dbReference type="EMBL" id="KAJ7353554.1"/>
    </source>
</evidence>
<dbReference type="Gene3D" id="1.20.930.60">
    <property type="match status" value="1"/>
</dbReference>
<dbReference type="GO" id="GO:0006974">
    <property type="term" value="P:DNA damage response"/>
    <property type="evidence" value="ECO:0007669"/>
    <property type="project" value="TreeGrafter"/>
</dbReference>
<dbReference type="PANTHER" id="PTHR12260">
    <property type="entry name" value="DAMAGE-CONTROL PHOSPHATASE ARMT1"/>
    <property type="match status" value="1"/>
</dbReference>
<dbReference type="EMBL" id="JARIHO010000011">
    <property type="protein sequence ID" value="KAJ7353554.1"/>
    <property type="molecule type" value="Genomic_DNA"/>
</dbReference>
<evidence type="ECO:0000256" key="3">
    <source>
        <dbReference type="ARBA" id="ARBA00022723"/>
    </source>
</evidence>
<dbReference type="GO" id="GO:0005634">
    <property type="term" value="C:nucleus"/>
    <property type="evidence" value="ECO:0007669"/>
    <property type="project" value="TreeGrafter"/>
</dbReference>
<evidence type="ECO:0000256" key="7">
    <source>
        <dbReference type="RuleBase" id="RU367030"/>
    </source>
</evidence>
<comment type="catalytic activity">
    <reaction evidence="1 7">
        <text>beta-D-fructose 1-phosphate + H2O = D-fructose + phosphate</text>
        <dbReference type="Rhea" id="RHEA:35603"/>
        <dbReference type="ChEBI" id="CHEBI:15377"/>
        <dbReference type="ChEBI" id="CHEBI:37721"/>
        <dbReference type="ChEBI" id="CHEBI:43474"/>
        <dbReference type="ChEBI" id="CHEBI:138881"/>
    </reaction>
</comment>
<name>A0AAD7ABV2_9AGAR</name>
<sequence>MFSAPYPPYDPTDPTGFSYTTVVHRWPVIITGVIDRMHRLSHELCLEMNATEVEAEKEPLKLRIDEARGIIEKISKLKYEMGRNYVMEPIPSDGEPAETYNSELQRLAEEAKNTWFTAPWLFAECYLYRLLRSYFVQTTQWSSFDPFASQKAETFKQSGKAIHQIATTMHELQEEHAKLASDSEKLGVLFKEMIQMCLWGNATDLSLLTHMSSSDIENLQTVGKDAQTARAEFILRDDQEKVWSHVVSLSGGRVDFVLDNAGFELFTDLVFADFLVTYTPHVSTVVFHPKLIPWFVSDVTPGDFTDTIHSLLDPAFLPPPPGMDFEHLQTMIKRWERYVAEGVFALSVPATTPLGGGSDGAAESAQFWTSPAPYWDMQRHAPGLWNALRASNLVIFKGDLNYRKLTGDVQWPAWTPFSTALGPLAGSFPLLSLRTNKADVVVGVEREIAEKLDGSGSKWRVDGRYALISFLEANKE</sequence>
<comment type="cofactor">
    <cofactor evidence="7">
        <name>Mn(2+)</name>
        <dbReference type="ChEBI" id="CHEBI:29035"/>
    </cofactor>
    <cofactor evidence="7">
        <name>Ni(2+)</name>
        <dbReference type="ChEBI" id="CHEBI:49786"/>
    </cofactor>
</comment>
<comment type="function">
    <text evidence="7">Metal-dependent phosphatase that shows phosphatase activity against several substrates, including fructose-1-phosphate and fructose-6-phosphate. Its preference for fructose-1-phosphate, a strong glycating agent that causes DNA damage rather than a canonical yeast metabolite, suggests a damage-control function in hexose phosphate metabolism.</text>
</comment>
<protein>
    <recommendedName>
        <fullName evidence="7">Sugar phosphate phosphatase</fullName>
        <ecNumber evidence="7">3.1.3.-</ecNumber>
    </recommendedName>
</protein>
<evidence type="ECO:0000256" key="5">
    <source>
        <dbReference type="ARBA" id="ARBA00023211"/>
    </source>
</evidence>
<evidence type="ECO:0000313" key="10">
    <source>
        <dbReference type="Proteomes" id="UP001218218"/>
    </source>
</evidence>
<dbReference type="Proteomes" id="UP001218218">
    <property type="component" value="Unassembled WGS sequence"/>
</dbReference>
<comment type="caution">
    <text evidence="9">The sequence shown here is derived from an EMBL/GenBank/DDBJ whole genome shotgun (WGS) entry which is preliminary data.</text>
</comment>
<dbReference type="GO" id="GO:0046872">
    <property type="term" value="F:metal ion binding"/>
    <property type="evidence" value="ECO:0007669"/>
    <property type="project" value="UniProtKB-UniRule"/>
</dbReference>
<gene>
    <name evidence="9" type="ORF">DFH08DRAFT_857070</name>
</gene>
<evidence type="ECO:0000256" key="6">
    <source>
        <dbReference type="ARBA" id="ARBA00048809"/>
    </source>
</evidence>
<evidence type="ECO:0000256" key="1">
    <source>
        <dbReference type="ARBA" id="ARBA00001326"/>
    </source>
</evidence>
<keyword evidence="10" id="KW-1185">Reference proteome</keyword>
<comment type="similarity">
    <text evidence="2 7">Belongs to the damage-control phosphatase family. Sugar phosphate phosphatase III subfamily.</text>
</comment>
<keyword evidence="3 7" id="KW-0479">Metal-binding</keyword>
<dbReference type="InterPro" id="IPR002791">
    <property type="entry name" value="ARMT1-like_metal-bd"/>
</dbReference>
<comment type="catalytic activity">
    <reaction evidence="6 7">
        <text>beta-D-fructose 6-phosphate = dihydroxyacetone + D-glyceraldehyde 3-phosphate</text>
        <dbReference type="Rhea" id="RHEA:28002"/>
        <dbReference type="ChEBI" id="CHEBI:16016"/>
        <dbReference type="ChEBI" id="CHEBI:57634"/>
        <dbReference type="ChEBI" id="CHEBI:59776"/>
    </reaction>
</comment>
<dbReference type="EC" id="3.1.3.-" evidence="7"/>
<dbReference type="Gene3D" id="3.40.50.10880">
    <property type="entry name" value="Uncharacterised protein PF01937, DUF89, domain 3"/>
    <property type="match status" value="1"/>
</dbReference>